<evidence type="ECO:0008006" key="5">
    <source>
        <dbReference type="Google" id="ProtNLM"/>
    </source>
</evidence>
<evidence type="ECO:0000256" key="1">
    <source>
        <dbReference type="SAM" id="MobiDB-lite"/>
    </source>
</evidence>
<keyword evidence="2" id="KW-0732">Signal</keyword>
<dbReference type="AlphaFoldDB" id="A0A5J5AAC3"/>
<keyword evidence="4" id="KW-1185">Reference proteome</keyword>
<sequence length="353" mass="33722">MTSSRRVSIGFLICLSFCSAHDRVHKPKDLHFHTKLVSTTAGGGGGGGGSGGGYAGGSGSGGGSGGEDNGGGHGSGGSGGFGVGYDTGGGGGSGGCDAGYGGGYGGCGGAVYGWGGGYGTGYVHQFVNGWPVPIITGPVYIPGFGAVVLDSKDDHKPKDLHFNTKFVSTMAGGVGGGGDGAGGDSFGSGGSSGGGSCGGSNCGGNGGDHGSGGGSGGRCGGYGGGGGGWGGDGGCGGAYGWGGGYGTGYGYQIVSGFPVPFNRPVYIPGFGCAGGGGGGDPPLGFPIGCPFRTGITPNGSNKKDQRGHEDEANTHCEHVHYSDGPYKPTNTKEGGEPVPPDSSVFAANEMGRH</sequence>
<name>A0A5J5AAC3_9ASTE</name>
<dbReference type="Proteomes" id="UP000325577">
    <property type="component" value="Linkage Group LG3"/>
</dbReference>
<evidence type="ECO:0000313" key="3">
    <source>
        <dbReference type="EMBL" id="KAA8526842.1"/>
    </source>
</evidence>
<feature type="signal peptide" evidence="2">
    <location>
        <begin position="1"/>
        <end position="20"/>
    </location>
</feature>
<proteinExistence type="predicted"/>
<dbReference type="EMBL" id="CM018046">
    <property type="protein sequence ID" value="KAA8526842.1"/>
    <property type="molecule type" value="Genomic_DNA"/>
</dbReference>
<evidence type="ECO:0000256" key="2">
    <source>
        <dbReference type="SAM" id="SignalP"/>
    </source>
</evidence>
<protein>
    <recommendedName>
        <fullName evidence="5">Glycine-rich protein</fullName>
    </recommendedName>
</protein>
<organism evidence="3 4">
    <name type="scientific">Nyssa sinensis</name>
    <dbReference type="NCBI Taxonomy" id="561372"/>
    <lineage>
        <taxon>Eukaryota</taxon>
        <taxon>Viridiplantae</taxon>
        <taxon>Streptophyta</taxon>
        <taxon>Embryophyta</taxon>
        <taxon>Tracheophyta</taxon>
        <taxon>Spermatophyta</taxon>
        <taxon>Magnoliopsida</taxon>
        <taxon>eudicotyledons</taxon>
        <taxon>Gunneridae</taxon>
        <taxon>Pentapetalae</taxon>
        <taxon>asterids</taxon>
        <taxon>Cornales</taxon>
        <taxon>Nyssaceae</taxon>
        <taxon>Nyssa</taxon>
    </lineage>
</organism>
<feature type="region of interest" description="Disordered" evidence="1">
    <location>
        <begin position="318"/>
        <end position="353"/>
    </location>
</feature>
<evidence type="ECO:0000313" key="4">
    <source>
        <dbReference type="Proteomes" id="UP000325577"/>
    </source>
</evidence>
<gene>
    <name evidence="3" type="ORF">F0562_008929</name>
</gene>
<feature type="region of interest" description="Disordered" evidence="1">
    <location>
        <begin position="52"/>
        <end position="75"/>
    </location>
</feature>
<feature type="chain" id="PRO_5023863974" description="Glycine-rich protein" evidence="2">
    <location>
        <begin position="21"/>
        <end position="353"/>
    </location>
</feature>
<reference evidence="3 4" key="1">
    <citation type="submission" date="2019-09" db="EMBL/GenBank/DDBJ databases">
        <title>A chromosome-level genome assembly of the Chinese tupelo Nyssa sinensis.</title>
        <authorList>
            <person name="Yang X."/>
            <person name="Kang M."/>
            <person name="Yang Y."/>
            <person name="Xiong H."/>
            <person name="Wang M."/>
            <person name="Zhang Z."/>
            <person name="Wang Z."/>
            <person name="Wu H."/>
            <person name="Ma T."/>
            <person name="Liu J."/>
            <person name="Xi Z."/>
        </authorList>
    </citation>
    <scope>NUCLEOTIDE SEQUENCE [LARGE SCALE GENOMIC DNA]</scope>
    <source>
        <strain evidence="3">J267</strain>
        <tissue evidence="3">Leaf</tissue>
    </source>
</reference>
<accession>A0A5J5AAC3</accession>